<reference evidence="3" key="1">
    <citation type="journal article" date="2011" name="Science">
        <title>The plant cell wall-decomposing machinery underlies the functional diversity of forest fungi.</title>
        <authorList>
            <person name="Eastwood D.C."/>
            <person name="Floudas D."/>
            <person name="Binder M."/>
            <person name="Majcherczyk A."/>
            <person name="Schneider P."/>
            <person name="Aerts A."/>
            <person name="Asiegbu F.O."/>
            <person name="Baker S.E."/>
            <person name="Barry K."/>
            <person name="Bendiksby M."/>
            <person name="Blumentritt M."/>
            <person name="Coutinho P.M."/>
            <person name="Cullen D."/>
            <person name="de Vries R.P."/>
            <person name="Gathman A."/>
            <person name="Goodell B."/>
            <person name="Henrissat B."/>
            <person name="Ihrmark K."/>
            <person name="Kauserud H."/>
            <person name="Kohler A."/>
            <person name="LaButti K."/>
            <person name="Lapidus A."/>
            <person name="Lavin J.L."/>
            <person name="Lee Y.-H."/>
            <person name="Lindquist E."/>
            <person name="Lilly W."/>
            <person name="Lucas S."/>
            <person name="Morin E."/>
            <person name="Murat C."/>
            <person name="Oguiza J.A."/>
            <person name="Park J."/>
            <person name="Pisabarro A.G."/>
            <person name="Riley R."/>
            <person name="Rosling A."/>
            <person name="Salamov A."/>
            <person name="Schmidt O."/>
            <person name="Schmutz J."/>
            <person name="Skrede I."/>
            <person name="Stenlid J."/>
            <person name="Wiebenga A."/>
            <person name="Xie X."/>
            <person name="Kuees U."/>
            <person name="Hibbett D.S."/>
            <person name="Hoffmeister D."/>
            <person name="Hoegberg N."/>
            <person name="Martin F."/>
            <person name="Grigoriev I.V."/>
            <person name="Watkinson S.C."/>
        </authorList>
    </citation>
    <scope>NUCLEOTIDE SEQUENCE [LARGE SCALE GENOMIC DNA]</scope>
    <source>
        <strain evidence="3">S7.9</strain>
    </source>
</reference>
<dbReference type="Proteomes" id="UP000008064">
    <property type="component" value="Unassembled WGS sequence"/>
</dbReference>
<sequence>MFSTSLVSLAAMLTALGFGSAVVPVVWLSSICATSSCGLPCAWSKFVRMSSNWSRAGFGEKRRPVSSSKEF</sequence>
<dbReference type="AlphaFoldDB" id="F8NCZ9"/>
<gene>
    <name evidence="2" type="ORF">SERLADRAFT_375970</name>
</gene>
<evidence type="ECO:0000313" key="3">
    <source>
        <dbReference type="Proteomes" id="UP000008064"/>
    </source>
</evidence>
<protein>
    <recommendedName>
        <fullName evidence="4">Secreted protein</fullName>
    </recommendedName>
</protein>
<feature type="chain" id="PRO_5003375891" description="Secreted protein" evidence="1">
    <location>
        <begin position="22"/>
        <end position="71"/>
    </location>
</feature>
<name>F8NCZ9_SERL9</name>
<proteinExistence type="predicted"/>
<accession>F8NCZ9</accession>
<organism evidence="3">
    <name type="scientific">Serpula lacrymans var. lacrymans (strain S7.9)</name>
    <name type="common">Dry rot fungus</name>
    <dbReference type="NCBI Taxonomy" id="578457"/>
    <lineage>
        <taxon>Eukaryota</taxon>
        <taxon>Fungi</taxon>
        <taxon>Dikarya</taxon>
        <taxon>Basidiomycota</taxon>
        <taxon>Agaricomycotina</taxon>
        <taxon>Agaricomycetes</taxon>
        <taxon>Agaricomycetidae</taxon>
        <taxon>Boletales</taxon>
        <taxon>Coniophorineae</taxon>
        <taxon>Serpulaceae</taxon>
        <taxon>Serpula</taxon>
    </lineage>
</organism>
<dbReference type="RefSeq" id="XP_007312627.1">
    <property type="nucleotide sequence ID" value="XM_007312565.1"/>
</dbReference>
<keyword evidence="1" id="KW-0732">Signal</keyword>
<dbReference type="GeneID" id="18810622"/>
<dbReference type="KEGG" id="sla:SERLADRAFT_375970"/>
<evidence type="ECO:0000313" key="2">
    <source>
        <dbReference type="EMBL" id="EGO30743.1"/>
    </source>
</evidence>
<dbReference type="HOGENOM" id="CLU_2741611_0_0_1"/>
<feature type="signal peptide" evidence="1">
    <location>
        <begin position="1"/>
        <end position="21"/>
    </location>
</feature>
<evidence type="ECO:0008006" key="4">
    <source>
        <dbReference type="Google" id="ProtNLM"/>
    </source>
</evidence>
<dbReference type="EMBL" id="GL945428">
    <property type="protein sequence ID" value="EGO30743.1"/>
    <property type="molecule type" value="Genomic_DNA"/>
</dbReference>
<evidence type="ECO:0000256" key="1">
    <source>
        <dbReference type="SAM" id="SignalP"/>
    </source>
</evidence>